<reference evidence="4" key="3">
    <citation type="submission" date="2021-05" db="UniProtKB">
        <authorList>
            <consortium name="EnsemblPlants"/>
        </authorList>
    </citation>
    <scope>IDENTIFICATION</scope>
    <source>
        <strain evidence="4">cv. B73</strain>
    </source>
</reference>
<feature type="signal peptide" evidence="2">
    <location>
        <begin position="1"/>
        <end position="19"/>
    </location>
</feature>
<dbReference type="PROSITE" id="PS51257">
    <property type="entry name" value="PROKAR_LIPOPROTEIN"/>
    <property type="match status" value="1"/>
</dbReference>
<dbReference type="OrthoDB" id="905355at2759"/>
<feature type="chain" id="PRO_5011135700" description="Phylloplanin" evidence="2">
    <location>
        <begin position="20"/>
        <end position="181"/>
    </location>
</feature>
<dbReference type="KEGG" id="zma:107521950"/>
<evidence type="ECO:0000256" key="2">
    <source>
        <dbReference type="SAM" id="SignalP"/>
    </source>
</evidence>
<dbReference type="AlphaFoldDB" id="A0A096UAQ8"/>
<proteinExistence type="evidence at protein level"/>
<evidence type="ECO:0000313" key="4">
    <source>
        <dbReference type="EnsemblPlants" id="Zm00001eb016390_P001"/>
    </source>
</evidence>
<evidence type="ECO:0007829" key="6">
    <source>
        <dbReference type="PeptideAtlas" id="A0A096UAQ8"/>
    </source>
</evidence>
<reference evidence="3 5" key="1">
    <citation type="submission" date="2015-12" db="EMBL/GenBank/DDBJ databases">
        <title>Update maize B73 reference genome by single molecule sequencing technologies.</title>
        <authorList>
            <consortium name="Maize Genome Sequencing Project"/>
            <person name="Ware D."/>
        </authorList>
    </citation>
    <scope>NUCLEOTIDE SEQUENCE [LARGE SCALE GENOMIC DNA]</scope>
    <source>
        <strain evidence="5">cv. B73</strain>
        <tissue evidence="3">Seedling</tissue>
    </source>
</reference>
<organism evidence="3">
    <name type="scientific">Zea mays</name>
    <name type="common">Maize</name>
    <dbReference type="NCBI Taxonomy" id="4577"/>
    <lineage>
        <taxon>Eukaryota</taxon>
        <taxon>Viridiplantae</taxon>
        <taxon>Streptophyta</taxon>
        <taxon>Embryophyta</taxon>
        <taxon>Tracheophyta</taxon>
        <taxon>Spermatophyta</taxon>
        <taxon>Magnoliopsida</taxon>
        <taxon>Liliopsida</taxon>
        <taxon>Poales</taxon>
        <taxon>Poaceae</taxon>
        <taxon>PACMAD clade</taxon>
        <taxon>Panicoideae</taxon>
        <taxon>Andropogonodae</taxon>
        <taxon>Andropogoneae</taxon>
        <taxon>Tripsacinae</taxon>
        <taxon>Zea</taxon>
    </lineage>
</organism>
<keyword evidence="1" id="KW-1133">Transmembrane helix</keyword>
<dbReference type="PANTHER" id="PTHR34458">
    <property type="entry name" value="POLLEN OLE E 1 ALLERGEN AND EXTENSIN FAMILY PROTEIN-RELATED"/>
    <property type="match status" value="1"/>
</dbReference>
<dbReference type="EnsemblPlants" id="Zm00001eb016390_T001">
    <property type="protein sequence ID" value="Zm00001eb016390_P001"/>
    <property type="gene ID" value="Zm00001eb016390"/>
</dbReference>
<evidence type="ECO:0000313" key="3">
    <source>
        <dbReference type="EMBL" id="ONL97914.1"/>
    </source>
</evidence>
<keyword evidence="1" id="KW-0812">Transmembrane</keyword>
<dbReference type="eggNOG" id="ENOG502S17U">
    <property type="taxonomic scope" value="Eukaryota"/>
</dbReference>
<keyword evidence="1" id="KW-0472">Membrane</keyword>
<dbReference type="ExpressionAtlas" id="A0A096UAQ8">
    <property type="expression patterns" value="baseline and differential"/>
</dbReference>
<protein>
    <recommendedName>
        <fullName evidence="7">Phylloplanin</fullName>
    </recommendedName>
</protein>
<feature type="transmembrane region" description="Helical" evidence="1">
    <location>
        <begin position="149"/>
        <end position="173"/>
    </location>
</feature>
<dbReference type="RefSeq" id="NP_001308647.1">
    <property type="nucleotide sequence ID" value="NM_001321718.1"/>
</dbReference>
<dbReference type="InterPro" id="IPR040404">
    <property type="entry name" value="Phylloplanin-like"/>
</dbReference>
<dbReference type="PaxDb" id="4577-GRMZM2G015226_P01"/>
<accession>A0A096UAQ8</accession>
<dbReference type="GeneID" id="107521950"/>
<evidence type="ECO:0000256" key="1">
    <source>
        <dbReference type="SAM" id="Phobius"/>
    </source>
</evidence>
<dbReference type="OMA" id="DGNMGVN"/>
<keyword evidence="5" id="KW-1185">Reference proteome</keyword>
<reference evidence="4" key="2">
    <citation type="submission" date="2019-07" db="EMBL/GenBank/DDBJ databases">
        <authorList>
            <person name="Seetharam A."/>
            <person name="Woodhouse M."/>
            <person name="Cannon E."/>
        </authorList>
    </citation>
    <scope>NUCLEOTIDE SEQUENCE [LARGE SCALE GENOMIC DNA]</scope>
    <source>
        <strain evidence="4">cv. B73</strain>
    </source>
</reference>
<keyword evidence="2" id="KW-0732">Signal</keyword>
<keyword evidence="6" id="KW-1267">Proteomics identification</keyword>
<gene>
    <name evidence="4" type="primary">LOC107521950</name>
    <name evidence="3" type="ORF">ZEAMMB73_Zm00001d029099</name>
</gene>
<dbReference type="Gramene" id="Zm00001eb016390_T001">
    <property type="protein sequence ID" value="Zm00001eb016390_P001"/>
    <property type="gene ID" value="Zm00001eb016390"/>
</dbReference>
<dbReference type="HOGENOM" id="CLU_120175_0_0_1"/>
<sequence>MAPKSLLVVAALLAVVVSACQLPRGATALEASPSTNTNTSLIVSGTVPCATGNSIDPATVPAFPNALVQLVCGGKVVGSATADSAGAFVFSQSSASRDLVAAAMHNLCRVVVVTPLGACDRSLAAAAGTLSAPLKLVGITTGSGSGSDLGGLGGLIGGIVGLIGAIVGGILNLSTMPFSFV</sequence>
<dbReference type="EMBL" id="CM007647">
    <property type="protein sequence ID" value="ONL97914.1"/>
    <property type="molecule type" value="Genomic_DNA"/>
</dbReference>
<evidence type="ECO:0008006" key="7">
    <source>
        <dbReference type="Google" id="ProtNLM"/>
    </source>
</evidence>
<dbReference type="PANTHER" id="PTHR34458:SF5">
    <property type="entry name" value="POLLEN OLE E 1 ALLERGEN AND EXTENSIN FAMILY PROTEIN"/>
    <property type="match status" value="1"/>
</dbReference>
<name>A0A096UAQ8_MAIZE</name>
<dbReference type="Proteomes" id="UP000007305">
    <property type="component" value="Chromosome 1"/>
</dbReference>
<evidence type="ECO:0000313" key="5">
    <source>
        <dbReference type="Proteomes" id="UP000007305"/>
    </source>
</evidence>